<evidence type="ECO:0000313" key="2">
    <source>
        <dbReference type="EMBL" id="BAW21407.1"/>
    </source>
</evidence>
<dbReference type="CDD" id="cd16329">
    <property type="entry name" value="LolA_like"/>
    <property type="match status" value="1"/>
</dbReference>
<dbReference type="Proteomes" id="UP000050437">
    <property type="component" value="Unassembled WGS sequence"/>
</dbReference>
<dbReference type="InterPro" id="IPR010752">
    <property type="entry name" value="DUF1329"/>
</dbReference>
<keyword evidence="1" id="KW-0732">Signal</keyword>
<protein>
    <submittedName>
        <fullName evidence="3">Uncharacterized protein</fullName>
    </submittedName>
</protein>
<sequence>MNYKKFQQSRALALALLTLGATSGVYAADEAVIQQSFHPYQNDKPSFAGLSAGMTINKGNVAQFKEILDPAFYGFIEKGWAELKVGDTTSFDLPASYVDATRQYMDAVKLGAKPGEISGAVAGRPFPQEPDASDPRAGEKLAWNFKYGYNWGDSAAISPFYWKFRDLNSGKVERTIKFDFHFLNFTRRVDQEPKPAITPNPSQLFRGIYVKVLEPYDVRNTQLLIHRAEDDLKRDNSWLYLGFQRRVRRLATGQVTDAFLGSDLMIEDFEGYNGRISDMKWTYKGTRFMLMPFYNHNDQTLDSETHKDSDGYQMVAFGGQGGCFPNITWQLRKVYEVEAAPVEASHPLSKRVHYLDAQTFAVSRTISYDRKGAQWKTFTIGKAHPDHHLPKNKGTGVALDDSFSMIDVQAMHCTTGQLKGQVDPTLSPPEIFSVQHMRATGN</sequence>
<evidence type="ECO:0000256" key="1">
    <source>
        <dbReference type="SAM" id="SignalP"/>
    </source>
</evidence>
<dbReference type="Gene3D" id="2.50.20.10">
    <property type="entry name" value="Lipoprotein localisation LolA/LolB/LppX"/>
    <property type="match status" value="1"/>
</dbReference>
<evidence type="ECO:0000313" key="3">
    <source>
        <dbReference type="EMBL" id="KPM63255.1"/>
    </source>
</evidence>
<dbReference type="AlphaFoldDB" id="A0A083UEI2"/>
<dbReference type="EMBL" id="AP015029">
    <property type="protein sequence ID" value="BAW21407.1"/>
    <property type="molecule type" value="Genomic_DNA"/>
</dbReference>
<dbReference type="OrthoDB" id="5937151at2"/>
<name>A0A083UEI2_PSEPU</name>
<reference evidence="3 4" key="1">
    <citation type="submission" date="2015-10" db="EMBL/GenBank/DDBJ databases">
        <title>Pseudomonas putida clinical strains.</title>
        <authorList>
            <person name="Molina L."/>
            <person name="Udaondo Z."/>
        </authorList>
    </citation>
    <scope>NUCLEOTIDE SEQUENCE [LARGE SCALE GENOMIC DNA]</scope>
    <source>
        <strain evidence="3 4">HB13667</strain>
    </source>
</reference>
<dbReference type="EMBL" id="LKKS01000098">
    <property type="protein sequence ID" value="KPM63255.1"/>
    <property type="molecule type" value="Genomic_DNA"/>
</dbReference>
<dbReference type="Proteomes" id="UP000218731">
    <property type="component" value="Chromosome 1"/>
</dbReference>
<dbReference type="PATRIC" id="fig|303.168.peg.5838"/>
<dbReference type="Pfam" id="PF07044">
    <property type="entry name" value="DUF1329"/>
    <property type="match status" value="1"/>
</dbReference>
<evidence type="ECO:0000313" key="4">
    <source>
        <dbReference type="Proteomes" id="UP000050437"/>
    </source>
</evidence>
<feature type="chain" id="PRO_5011339800" evidence="1">
    <location>
        <begin position="28"/>
        <end position="442"/>
    </location>
</feature>
<feature type="signal peptide" evidence="1">
    <location>
        <begin position="1"/>
        <end position="27"/>
    </location>
</feature>
<proteinExistence type="predicted"/>
<accession>A0A083UEI2</accession>
<dbReference type="RefSeq" id="WP_033045102.1">
    <property type="nucleotide sequence ID" value="NZ_AP015029.1"/>
</dbReference>
<organism evidence="3 4">
    <name type="scientific">Pseudomonas putida</name>
    <name type="common">Arthrobacter siderocapsulatus</name>
    <dbReference type="NCBI Taxonomy" id="303"/>
    <lineage>
        <taxon>Bacteria</taxon>
        <taxon>Pseudomonadati</taxon>
        <taxon>Pseudomonadota</taxon>
        <taxon>Gammaproteobacteria</taxon>
        <taxon>Pseudomonadales</taxon>
        <taxon>Pseudomonadaceae</taxon>
        <taxon>Pseudomonas</taxon>
    </lineage>
</organism>
<reference evidence="2 5" key="2">
    <citation type="submission" date="2015-11" db="EMBL/GenBank/DDBJ databases">
        <title>Complete genome sequencing of a biphenyl-degrading bacterium, Pseudomonas putida KF715 (=NBRC110667).</title>
        <authorList>
            <person name="Suenaga H."/>
            <person name="Fujihara N."/>
            <person name="Watanabe T."/>
            <person name="Hirose J."/>
            <person name="Kimura N."/>
            <person name="Yamazoe A."/>
            <person name="Hosoyama A."/>
            <person name="Shimodaira J."/>
            <person name="Furukawa K."/>
        </authorList>
    </citation>
    <scope>NUCLEOTIDE SEQUENCE [LARGE SCALE GENOMIC DNA]</scope>
    <source>
        <strain evidence="2 5">KF715</strain>
    </source>
</reference>
<gene>
    <name evidence="3" type="ORF">HB13667_15460</name>
    <name evidence="2" type="ORF">KF715C_ch8340</name>
</gene>
<evidence type="ECO:0000313" key="5">
    <source>
        <dbReference type="Proteomes" id="UP000218731"/>
    </source>
</evidence>